<dbReference type="GO" id="GO:0008324">
    <property type="term" value="F:monoatomic cation transmembrane transporter activity"/>
    <property type="evidence" value="ECO:0007669"/>
    <property type="project" value="InterPro"/>
</dbReference>
<evidence type="ECO:0000313" key="6">
    <source>
        <dbReference type="EMBL" id="BAU27874.1"/>
    </source>
</evidence>
<evidence type="ECO:0000256" key="4">
    <source>
        <dbReference type="ARBA" id="ARBA00023136"/>
    </source>
</evidence>
<organism evidence="6 7">
    <name type="scientific">Aneurinibacillus soli</name>
    <dbReference type="NCBI Taxonomy" id="1500254"/>
    <lineage>
        <taxon>Bacteria</taxon>
        <taxon>Bacillati</taxon>
        <taxon>Bacillota</taxon>
        <taxon>Bacilli</taxon>
        <taxon>Bacillales</taxon>
        <taxon>Paenibacillaceae</taxon>
        <taxon>Aneurinibacillus group</taxon>
        <taxon>Aneurinibacillus</taxon>
    </lineage>
</organism>
<evidence type="ECO:0000313" key="7">
    <source>
        <dbReference type="Proteomes" id="UP000217696"/>
    </source>
</evidence>
<feature type="domain" description="Cation efflux protein transmembrane" evidence="5">
    <location>
        <begin position="73"/>
        <end position="192"/>
    </location>
</feature>
<gene>
    <name evidence="6" type="ORF">CB4_02048</name>
</gene>
<reference evidence="6 7" key="1">
    <citation type="submission" date="2015-12" db="EMBL/GenBank/DDBJ databases">
        <title>Genome sequence of Aneurinibacillus soli.</title>
        <authorList>
            <person name="Lee J.S."/>
            <person name="Lee K.C."/>
            <person name="Kim K.K."/>
            <person name="Lee B.W."/>
        </authorList>
    </citation>
    <scope>NUCLEOTIDE SEQUENCE [LARGE SCALE GENOMIC DNA]</scope>
    <source>
        <strain evidence="6 7">CB4</strain>
    </source>
</reference>
<sequence length="193" mass="20154">MNIATAIRFAGLSIACSLFVFCMTGFITLLTGSLTVAAVELYSLLCAAASTAVFLTLRSGDSRYTDPSKKILLAALVFVVGGGLWIAFVSVQNISHPEPVLLPVVGAVVAGIGALINGSFGKTMQNMSDAQTPSLLVANAARLLTAGYVSIAAAIALLLINRTQLYRLDAVVALAIVLFTSWQAWKVTRTSAS</sequence>
<dbReference type="EMBL" id="AP017312">
    <property type="protein sequence ID" value="BAU27874.1"/>
    <property type="molecule type" value="Genomic_DNA"/>
</dbReference>
<dbReference type="KEGG" id="asoc:CB4_02048"/>
<dbReference type="Gene3D" id="1.20.1510.10">
    <property type="entry name" value="Cation efflux protein transmembrane domain"/>
    <property type="match status" value="1"/>
</dbReference>
<keyword evidence="3" id="KW-1133">Transmembrane helix</keyword>
<dbReference type="InterPro" id="IPR027469">
    <property type="entry name" value="Cation_efflux_TMD_sf"/>
</dbReference>
<dbReference type="Proteomes" id="UP000217696">
    <property type="component" value="Chromosome"/>
</dbReference>
<dbReference type="RefSeq" id="WP_096465550.1">
    <property type="nucleotide sequence ID" value="NZ_AP017312.1"/>
</dbReference>
<name>A0A0U5B005_9BACL</name>
<keyword evidence="4" id="KW-0472">Membrane</keyword>
<accession>A0A0U5B005</accession>
<dbReference type="InterPro" id="IPR058533">
    <property type="entry name" value="Cation_efflux_TM"/>
</dbReference>
<evidence type="ECO:0000259" key="5">
    <source>
        <dbReference type="Pfam" id="PF01545"/>
    </source>
</evidence>
<dbReference type="AlphaFoldDB" id="A0A0U5B005"/>
<evidence type="ECO:0000256" key="2">
    <source>
        <dbReference type="ARBA" id="ARBA00022692"/>
    </source>
</evidence>
<dbReference type="Pfam" id="PF01545">
    <property type="entry name" value="Cation_efflux"/>
    <property type="match status" value="1"/>
</dbReference>
<evidence type="ECO:0000256" key="1">
    <source>
        <dbReference type="ARBA" id="ARBA00004141"/>
    </source>
</evidence>
<dbReference type="GO" id="GO:0016020">
    <property type="term" value="C:membrane"/>
    <property type="evidence" value="ECO:0007669"/>
    <property type="project" value="UniProtKB-SubCell"/>
</dbReference>
<keyword evidence="7" id="KW-1185">Reference proteome</keyword>
<protein>
    <submittedName>
        <fullName evidence="6">Cation efflux family protein</fullName>
    </submittedName>
</protein>
<keyword evidence="2" id="KW-0812">Transmembrane</keyword>
<evidence type="ECO:0000256" key="3">
    <source>
        <dbReference type="ARBA" id="ARBA00022989"/>
    </source>
</evidence>
<comment type="subcellular location">
    <subcellularLocation>
        <location evidence="1">Membrane</location>
        <topology evidence="1">Multi-pass membrane protein</topology>
    </subcellularLocation>
</comment>
<dbReference type="SUPFAM" id="SSF161111">
    <property type="entry name" value="Cation efflux protein transmembrane domain-like"/>
    <property type="match status" value="1"/>
</dbReference>
<proteinExistence type="predicted"/>